<evidence type="ECO:0000313" key="2">
    <source>
        <dbReference type="Proteomes" id="UP000093928"/>
    </source>
</evidence>
<comment type="caution">
    <text evidence="1">The sequence shown here is derived from an EMBL/GenBank/DDBJ whole genome shotgun (WGS) entry which is preliminary data.</text>
</comment>
<gene>
    <name evidence="1" type="ORF">A5634_10530</name>
</gene>
<name>A0A1A3NJL2_MYCAS</name>
<protein>
    <submittedName>
        <fullName evidence="1">Uncharacterized protein</fullName>
    </submittedName>
</protein>
<accession>A0A1A3NJL2</accession>
<reference evidence="1 2" key="1">
    <citation type="submission" date="2016-06" db="EMBL/GenBank/DDBJ databases">
        <authorList>
            <person name="Kjaerup R.B."/>
            <person name="Dalgaard T.S."/>
            <person name="Juul-Madsen H.R."/>
        </authorList>
    </citation>
    <scope>NUCLEOTIDE SEQUENCE [LARGE SCALE GENOMIC DNA]</scope>
    <source>
        <strain evidence="1 2">1165133.8</strain>
    </source>
</reference>
<sequence>MGGYIHHLTYGADLRARLDDSLLNRLTDELIRQRFFTLPVADFYWAAVDALNSGEHLASGDDQDDGTVRDLLARLIKALDDRRPWPEPAFKALPVDETLNFMNTPLIACMSILPRDVEARLSRSFSKREPGGRDGEFIALRLRTGQQVVLRAATFRVADVEVYSADDPEATRAALEEFTGLEVQPAEP</sequence>
<proteinExistence type="predicted"/>
<dbReference type="Proteomes" id="UP000093928">
    <property type="component" value="Unassembled WGS sequence"/>
</dbReference>
<evidence type="ECO:0000313" key="1">
    <source>
        <dbReference type="EMBL" id="OBK21239.1"/>
    </source>
</evidence>
<organism evidence="1 2">
    <name type="scientific">Mycobacterium asiaticum</name>
    <dbReference type="NCBI Taxonomy" id="1790"/>
    <lineage>
        <taxon>Bacteria</taxon>
        <taxon>Bacillati</taxon>
        <taxon>Actinomycetota</taxon>
        <taxon>Actinomycetes</taxon>
        <taxon>Mycobacteriales</taxon>
        <taxon>Mycobacteriaceae</taxon>
        <taxon>Mycobacterium</taxon>
    </lineage>
</organism>
<dbReference type="AlphaFoldDB" id="A0A1A3NJL2"/>
<dbReference type="EMBL" id="LZLS01000207">
    <property type="protein sequence ID" value="OBK21239.1"/>
    <property type="molecule type" value="Genomic_DNA"/>
</dbReference>